<comment type="caution">
    <text evidence="1">The sequence shown here is derived from an EMBL/GenBank/DDBJ whole genome shotgun (WGS) entry which is preliminary data.</text>
</comment>
<evidence type="ECO:0000313" key="1">
    <source>
        <dbReference type="EMBL" id="MCJ2541553.1"/>
    </source>
</evidence>
<dbReference type="Proteomes" id="UP000830835">
    <property type="component" value="Unassembled WGS sequence"/>
</dbReference>
<dbReference type="RefSeq" id="WP_244348637.1">
    <property type="nucleotide sequence ID" value="NZ_JAFIRA010000002.1"/>
</dbReference>
<keyword evidence="2" id="KW-1185">Reference proteome</keyword>
<proteinExistence type="predicted"/>
<organism evidence="1 2">
    <name type="scientific">Thermostichus vulcanus str. 'Rupite'</name>
    <dbReference type="NCBI Taxonomy" id="2813851"/>
    <lineage>
        <taxon>Bacteria</taxon>
        <taxon>Bacillati</taxon>
        <taxon>Cyanobacteriota</taxon>
        <taxon>Cyanophyceae</taxon>
        <taxon>Thermostichales</taxon>
        <taxon>Thermostichaceae</taxon>
        <taxon>Thermostichus</taxon>
    </lineage>
</organism>
<gene>
    <name evidence="1" type="ORF">JX360_01310</name>
</gene>
<dbReference type="EMBL" id="JAFIRA010000002">
    <property type="protein sequence ID" value="MCJ2541553.1"/>
    <property type="molecule type" value="Genomic_DNA"/>
</dbReference>
<accession>A0ABT0C6Y9</accession>
<reference evidence="1" key="1">
    <citation type="submission" date="2021-02" db="EMBL/GenBank/DDBJ databases">
        <title>The CRISPR/cas machinery reduction and long-range gene transfer in the hot spring cyanobacterium Synechococcus.</title>
        <authorList>
            <person name="Dvorak P."/>
            <person name="Jahodarova E."/>
            <person name="Hasler P."/>
            <person name="Poulickova A."/>
        </authorList>
    </citation>
    <scope>NUCLEOTIDE SEQUENCE</scope>
    <source>
        <strain evidence="1">Rupite</strain>
    </source>
</reference>
<protein>
    <submittedName>
        <fullName evidence="1">Uncharacterized protein</fullName>
    </submittedName>
</protein>
<evidence type="ECO:0000313" key="2">
    <source>
        <dbReference type="Proteomes" id="UP000830835"/>
    </source>
</evidence>
<name>A0ABT0C6Y9_THEVL</name>
<sequence>MATWVHLQPQSIKCCFSQDLKPQLQQSPDELAQKLRADEDYIRSERIRLRHLNRILVKKRRKPIKLPTYRWTSEHALSLTAKVVPLLLGTTVACIFDGTYLAIAHEGSDELSLLRVSGRPNPFAHLVLDRPPKGGKRLPLLLALSQLLKHPLKPEVVAALRCWQRLRAIYPAGSLVRDRQMHQLFQPEQLHSLVQLQFLTHLGRHYRLR</sequence>